<dbReference type="PANTHER" id="PTHR18964">
    <property type="entry name" value="ROK (REPRESSOR, ORF, KINASE) FAMILY"/>
    <property type="match status" value="1"/>
</dbReference>
<dbReference type="InterPro" id="IPR000600">
    <property type="entry name" value="ROK"/>
</dbReference>
<dbReference type="Gene3D" id="1.10.10.10">
    <property type="entry name" value="Winged helix-like DNA-binding domain superfamily/Winged helix DNA-binding domain"/>
    <property type="match status" value="1"/>
</dbReference>
<dbReference type="Gene3D" id="3.30.420.40">
    <property type="match status" value="2"/>
</dbReference>
<feature type="domain" description="HTH marR-type" evidence="2">
    <location>
        <begin position="13"/>
        <end position="59"/>
    </location>
</feature>
<dbReference type="InterPro" id="IPR036390">
    <property type="entry name" value="WH_DNA-bd_sf"/>
</dbReference>
<gene>
    <name evidence="3" type="ORF">MalAC0309_0384</name>
</gene>
<dbReference type="InterPro" id="IPR000835">
    <property type="entry name" value="HTH_MarR-typ"/>
</dbReference>
<organism evidence="3 4">
    <name type="scientific">Microcella alkaliphila</name>
    <dbReference type="NCBI Taxonomy" id="279828"/>
    <lineage>
        <taxon>Bacteria</taxon>
        <taxon>Bacillati</taxon>
        <taxon>Actinomycetota</taxon>
        <taxon>Actinomycetes</taxon>
        <taxon>Micrococcales</taxon>
        <taxon>Microbacteriaceae</taxon>
        <taxon>Microcella</taxon>
    </lineage>
</organism>
<dbReference type="InterPro" id="IPR043129">
    <property type="entry name" value="ATPase_NBD"/>
</dbReference>
<dbReference type="PANTHER" id="PTHR18964:SF149">
    <property type="entry name" value="BIFUNCTIONAL UDP-N-ACETYLGLUCOSAMINE 2-EPIMERASE_N-ACETYLMANNOSAMINE KINASE"/>
    <property type="match status" value="1"/>
</dbReference>
<evidence type="ECO:0000256" key="1">
    <source>
        <dbReference type="ARBA" id="ARBA00006479"/>
    </source>
</evidence>
<dbReference type="GO" id="GO:0003700">
    <property type="term" value="F:DNA-binding transcription factor activity"/>
    <property type="evidence" value="ECO:0007669"/>
    <property type="project" value="InterPro"/>
</dbReference>
<proteinExistence type="inferred from homology"/>
<dbReference type="Pfam" id="PF00480">
    <property type="entry name" value="ROK"/>
    <property type="match status" value="1"/>
</dbReference>
<reference evidence="4" key="1">
    <citation type="submission" date="2015-12" db="EMBL/GenBank/DDBJ databases">
        <authorList>
            <person name="Shamseldin A."/>
            <person name="Moawad H."/>
            <person name="Abd El-Rahim W.M."/>
            <person name="Sadowsky M.J."/>
        </authorList>
    </citation>
    <scope>NUCLEOTIDE SEQUENCE [LARGE SCALE GENOMIC DNA]</scope>
    <source>
        <strain evidence="4">JAM AC0309</strain>
    </source>
</reference>
<protein>
    <submittedName>
        <fullName evidence="3">ROK family protein</fullName>
    </submittedName>
</protein>
<dbReference type="OrthoDB" id="3464494at2"/>
<dbReference type="KEGG" id="malk:MalAC0309_0384"/>
<name>A0A0U5BK85_9MICO</name>
<dbReference type="Proteomes" id="UP000218965">
    <property type="component" value="Chromosome"/>
</dbReference>
<dbReference type="EMBL" id="AP017315">
    <property type="protein sequence ID" value="BAU31259.1"/>
    <property type="molecule type" value="Genomic_DNA"/>
</dbReference>
<dbReference type="Pfam" id="PF12802">
    <property type="entry name" value="MarR_2"/>
    <property type="match status" value="1"/>
</dbReference>
<dbReference type="SUPFAM" id="SSF46785">
    <property type="entry name" value="Winged helix' DNA-binding domain"/>
    <property type="match status" value="1"/>
</dbReference>
<dbReference type="SUPFAM" id="SSF53067">
    <property type="entry name" value="Actin-like ATPase domain"/>
    <property type="match status" value="1"/>
</dbReference>
<dbReference type="AlphaFoldDB" id="A0A0U5BK85"/>
<evidence type="ECO:0000313" key="4">
    <source>
        <dbReference type="Proteomes" id="UP000218965"/>
    </source>
</evidence>
<comment type="similarity">
    <text evidence="1">Belongs to the ROK (NagC/XylR) family.</text>
</comment>
<accession>A0A0U5BK85</accession>
<evidence type="ECO:0000313" key="3">
    <source>
        <dbReference type="EMBL" id="BAU31259.1"/>
    </source>
</evidence>
<dbReference type="InterPro" id="IPR036388">
    <property type="entry name" value="WH-like_DNA-bd_sf"/>
</dbReference>
<sequence length="396" mass="40540">MDAGALRRRNLSAVLELVHRHGGVTRADLTRALGLNRSTIGDLVAVLVEHGWVDERDDAPRSGVGRPSPRVAPSDTRVVAAVNPELDVVDVALVSLGGQIVARRRVDLDHVPTVAETVTLTSHTVRELAADNPGVEVLAAGVAVPGLVRGRDGHVRLAPHLGWREEPLAAPLSVALGMPVAASNDAHLGCRAEQTFGAGVGTGTMLYLNGGPSGIGGGLVVDGRPMDGTAGYAGELGHLGLDPEGPACACGARGCLEALAPRDALVQAVGLEHPDDDALEAALVAAVADETDGDTARAEVARQLRWLGIALRGAINLLNPERIVLGGHLAALWRCADESQRAALIADALPASAAEVTIEPAALGSQRLLIGAAELAWDGLIADPIDAVQGVGVATA</sequence>
<reference evidence="3 4" key="2">
    <citation type="submission" date="2016-01" db="EMBL/GenBank/DDBJ databases">
        <title>Microcella alkaliphila JAM AC0309 whole genome shotgun sequence.</title>
        <authorList>
            <person name="Kurata A."/>
            <person name="Hirose Y."/>
            <person name="Kishimoto N."/>
            <person name="Kobayashi T."/>
        </authorList>
    </citation>
    <scope>NUCLEOTIDE SEQUENCE [LARGE SCALE GENOMIC DNA]</scope>
    <source>
        <strain evidence="3 4">JAM AC0309</strain>
    </source>
</reference>
<evidence type="ECO:0000259" key="2">
    <source>
        <dbReference type="Pfam" id="PF12802"/>
    </source>
</evidence>